<feature type="signal peptide" evidence="8">
    <location>
        <begin position="1"/>
        <end position="15"/>
    </location>
</feature>
<evidence type="ECO:0000256" key="2">
    <source>
        <dbReference type="ARBA" id="ARBA00010139"/>
    </source>
</evidence>
<dbReference type="HOGENOM" id="CLU_340584_0_0_0"/>
<proteinExistence type="inferred from homology"/>
<dbReference type="PATRIC" id="fig|243230.17.peg.28"/>
<dbReference type="KEGG" id="dra:DR_B0033"/>
<dbReference type="SUPFAM" id="SSF51905">
    <property type="entry name" value="FAD/NAD(P)-binding domain"/>
    <property type="match status" value="1"/>
</dbReference>
<dbReference type="GO" id="GO:0004497">
    <property type="term" value="F:monooxygenase activity"/>
    <property type="evidence" value="ECO:0000318"/>
    <property type="project" value="GO_Central"/>
</dbReference>
<dbReference type="Pfam" id="PF13450">
    <property type="entry name" value="NAD_binding_8"/>
    <property type="match status" value="1"/>
</dbReference>
<sequence>MKKKQFLLLSGTALAAAWLNSKRARTAAQVPADLRSALTIFRTPSYTPGNLRLLRSGTLKASEIHPDVQVRHETIPGPPGAPAVPVFVYLPRQRQGVTPALFYTHGGGFIAHSAAFYHRVCSGYAAALGVPVISPDYRLAPETPFPGPLEDVYAALKWTFTQAAPLSIDPERVALAGESAGGGLTACLAQLAHDRGEVRPAFQALICPMLDERTVLKTDWQGRGEFVWTPTSNLTGWSSYLGFRPGTQTPPPYAVAARREDLSGLPPAWIGTSDLDLFYDENREYARRLMAAGVPCEWAEVAGGYHGFHLLKPEAEASRQFNTSFLSALRRALGLPDQNTDALPRVNTTPPTQAAALDVLIIGAGLSGIGAAHHLKTKNPGKTFEILEARQAMGGTWDLFRYPGVRSDSDVFTLGYSFKPWLGRKSIADGGDIRQYIQDAADEGGITPHIRFGHRVKSAEWSSEESLWTVTAEQEDGTPVLRQAKFLFLCSGYYSYDEAHRPEFPGEASFQGQIIHPQFWPEDVDYSGKRVVVIGSGATAVTLVPAMTDKAAHVTMLQRSPSHIAVRPLVDGTAAAFQKWLPAPVAHGVTRWKNVLSSIFYYQIARKAPDLFMRGLLDEAQKHLGERFNPADFTPSYKPWDQRVCAIPDADLFQAIRDGKASVLTETIQTFTPHGIRLTGGQELPADIIVTATGLKMNVLGDIEFALDGRPVDLSQTLIYKGMMLSSLPNFAYAFGYTNSSWTLKAELTADYVCRLLTYMDRHAFRAVSPQADSDLGERPLLDLNSGYVTRSLDVLPKQGSKQPWQVYQNYLLDKYAIQVAPINDGTLRFMRR</sequence>
<keyword evidence="8" id="KW-0732">Signal</keyword>
<dbReference type="SUPFAM" id="SSF53474">
    <property type="entry name" value="alpha/beta-Hydrolases"/>
    <property type="match status" value="1"/>
</dbReference>
<dbReference type="PIR" id="G75621">
    <property type="entry name" value="G75621"/>
</dbReference>
<keyword evidence="6" id="KW-0560">Oxidoreductase</keyword>
<dbReference type="InterPro" id="IPR013094">
    <property type="entry name" value="AB_hydrolase_3"/>
</dbReference>
<dbReference type="PANTHER" id="PTHR43872">
    <property type="entry name" value="MONOOXYGENASE, PUTATIVE (AFU_ORTHOLOGUE AFUA_8G02570)-RELATED"/>
    <property type="match status" value="1"/>
</dbReference>
<evidence type="ECO:0000256" key="3">
    <source>
        <dbReference type="ARBA" id="ARBA00022630"/>
    </source>
</evidence>
<dbReference type="PRINTS" id="PR00411">
    <property type="entry name" value="PNDRDTASEI"/>
</dbReference>
<dbReference type="GO" id="GO:0050661">
    <property type="term" value="F:NADP binding"/>
    <property type="evidence" value="ECO:0007669"/>
    <property type="project" value="InterPro"/>
</dbReference>
<gene>
    <name evidence="10" type="ordered locus">DR_B0033</name>
</gene>
<dbReference type="Pfam" id="PF00743">
    <property type="entry name" value="FMO-like"/>
    <property type="match status" value="1"/>
</dbReference>
<dbReference type="AlphaFoldDB" id="Q9RZT0"/>
<comment type="similarity">
    <text evidence="2">Belongs to the FAD-binding monooxygenase family.</text>
</comment>
<dbReference type="GO" id="GO:0050660">
    <property type="term" value="F:flavin adenine dinucleotide binding"/>
    <property type="evidence" value="ECO:0007669"/>
    <property type="project" value="InterPro"/>
</dbReference>
<dbReference type="InterPro" id="IPR051820">
    <property type="entry name" value="FAD-binding_MO"/>
</dbReference>
<dbReference type="Gene3D" id="3.50.50.60">
    <property type="entry name" value="FAD/NAD(P)-binding domain"/>
    <property type="match status" value="3"/>
</dbReference>
<dbReference type="EnsemblBacteria" id="AAF12585">
    <property type="protein sequence ID" value="AAF12585"/>
    <property type="gene ID" value="DR_B0033"/>
</dbReference>
<keyword evidence="5" id="KW-0521">NADP</keyword>
<dbReference type="GO" id="GO:0016787">
    <property type="term" value="F:hydrolase activity"/>
    <property type="evidence" value="ECO:0007669"/>
    <property type="project" value="InterPro"/>
</dbReference>
<dbReference type="FunFam" id="3.50.50.60:FF:000228">
    <property type="entry name" value="FAD-containing monooxygenase EthA"/>
    <property type="match status" value="1"/>
</dbReference>
<name>Q9RZT0_DEIRA</name>
<dbReference type="Gene3D" id="3.40.50.1820">
    <property type="entry name" value="alpha/beta hydrolase"/>
    <property type="match status" value="1"/>
</dbReference>
<feature type="domain" description="Alpha/beta hydrolase fold-3" evidence="9">
    <location>
        <begin position="101"/>
        <end position="309"/>
    </location>
</feature>
<evidence type="ECO:0000256" key="5">
    <source>
        <dbReference type="ARBA" id="ARBA00022857"/>
    </source>
</evidence>
<evidence type="ECO:0000256" key="4">
    <source>
        <dbReference type="ARBA" id="ARBA00022827"/>
    </source>
</evidence>
<dbReference type="PANTHER" id="PTHR43872:SF1">
    <property type="entry name" value="MONOOXYGENASE, PUTATIVE (AFU_ORTHOLOGUE AFUA_8G02570)-RELATED"/>
    <property type="match status" value="1"/>
</dbReference>
<keyword evidence="4" id="KW-0274">FAD</keyword>
<feature type="chain" id="PRO_5012497603" evidence="8">
    <location>
        <begin position="16"/>
        <end position="833"/>
    </location>
</feature>
<organism evidence="10 11">
    <name type="scientific">Deinococcus radiodurans (strain ATCC 13939 / DSM 20539 / JCM 16871 / CCUG 27074 / LMG 4051 / NBRC 15346 / NCIMB 9279 / VKM B-1422 / R1)</name>
    <dbReference type="NCBI Taxonomy" id="243230"/>
    <lineage>
        <taxon>Bacteria</taxon>
        <taxon>Thermotogati</taxon>
        <taxon>Deinococcota</taxon>
        <taxon>Deinococci</taxon>
        <taxon>Deinococcales</taxon>
        <taxon>Deinococcaceae</taxon>
        <taxon>Deinococcus</taxon>
    </lineage>
</organism>
<protein>
    <submittedName>
        <fullName evidence="10">Arylesterase/monoxygenase</fullName>
    </submittedName>
</protein>
<dbReference type="GeneID" id="69519286"/>
<dbReference type="Proteomes" id="UP000002524">
    <property type="component" value="Plasmid MP1"/>
</dbReference>
<keyword evidence="3" id="KW-0285">Flavoprotein</keyword>
<dbReference type="Pfam" id="PF07859">
    <property type="entry name" value="Abhydrolase_3"/>
    <property type="match status" value="1"/>
</dbReference>
<evidence type="ECO:0000259" key="9">
    <source>
        <dbReference type="Pfam" id="PF07859"/>
    </source>
</evidence>
<evidence type="ECO:0000256" key="6">
    <source>
        <dbReference type="ARBA" id="ARBA00023002"/>
    </source>
</evidence>
<dbReference type="InParanoid" id="Q9RZT0"/>
<evidence type="ECO:0000256" key="7">
    <source>
        <dbReference type="ARBA" id="ARBA00023033"/>
    </source>
</evidence>
<comment type="cofactor">
    <cofactor evidence="1">
        <name>FAD</name>
        <dbReference type="ChEBI" id="CHEBI:57692"/>
    </cofactor>
</comment>
<evidence type="ECO:0000256" key="1">
    <source>
        <dbReference type="ARBA" id="ARBA00001974"/>
    </source>
</evidence>
<dbReference type="EMBL" id="AE001826">
    <property type="protein sequence ID" value="AAF12585.1"/>
    <property type="molecule type" value="Genomic_DNA"/>
</dbReference>
<evidence type="ECO:0000313" key="10">
    <source>
        <dbReference type="EMBL" id="AAF12585.1"/>
    </source>
</evidence>
<dbReference type="MEROPS" id="S09.993"/>
<dbReference type="InterPro" id="IPR029058">
    <property type="entry name" value="AB_hydrolase_fold"/>
</dbReference>
<dbReference type="InterPro" id="IPR036188">
    <property type="entry name" value="FAD/NAD-bd_sf"/>
</dbReference>
<dbReference type="InterPro" id="IPR020946">
    <property type="entry name" value="Flavin_mOase-like"/>
</dbReference>
<dbReference type="RefSeq" id="WP_010884002.1">
    <property type="nucleotide sequence ID" value="NC_000958.1"/>
</dbReference>
<evidence type="ECO:0000313" key="11">
    <source>
        <dbReference type="Proteomes" id="UP000002524"/>
    </source>
</evidence>
<accession>Q9RZT0</accession>
<keyword evidence="7" id="KW-0503">Monooxygenase</keyword>
<dbReference type="ESTHER" id="deira-aryla">
    <property type="family name" value="Hormone-sensitive_lipase_like"/>
</dbReference>
<evidence type="ECO:0000256" key="8">
    <source>
        <dbReference type="SAM" id="SignalP"/>
    </source>
</evidence>
<reference evidence="10 11" key="1">
    <citation type="journal article" date="1999" name="Science">
        <title>Genome sequence of the radioresistant bacterium Deinococcus radiodurans R1.</title>
        <authorList>
            <person name="White O."/>
            <person name="Eisen J.A."/>
            <person name="Heidelberg J.F."/>
            <person name="Hickey E.K."/>
            <person name="Peterson J.D."/>
            <person name="Dodson R.J."/>
            <person name="Haft D.H."/>
            <person name="Gwinn M.L."/>
            <person name="Nelson W.C."/>
            <person name="Richardson D.L."/>
            <person name="Moffat K.S."/>
            <person name="Qin H."/>
            <person name="Jiang L."/>
            <person name="Pamphile W."/>
            <person name="Crosby M."/>
            <person name="Shen M."/>
            <person name="Vamathevan J.J."/>
            <person name="Lam P."/>
            <person name="McDonald L."/>
            <person name="Utterback T."/>
            <person name="Zalewski C."/>
            <person name="Makarova K.S."/>
            <person name="Aravind L."/>
            <person name="Daly M.J."/>
            <person name="Minton K.W."/>
            <person name="Fleischmann R.D."/>
            <person name="Ketchum K.A."/>
            <person name="Nelson K.E."/>
            <person name="Salzberg S."/>
            <person name="Smith H.O."/>
            <person name="Venter J.C."/>
            <person name="Fraser C.M."/>
        </authorList>
    </citation>
    <scope>NUCLEOTIDE SEQUENCE [LARGE SCALE GENOMIC DNA]</scope>
    <source>
        <strain evidence="11">ATCC 13939 / DSM 20539 / JCM 16871 / LMG 4051 / NBRC 15346 / NCIMB 9279 / R1 / VKM B-1422</strain>
    </source>
</reference>
<dbReference type="OrthoDB" id="9778740at2"/>
<keyword evidence="10" id="KW-0614">Plasmid</keyword>
<keyword evidence="11" id="KW-1185">Reference proteome</keyword>
<dbReference type="GO" id="GO:0004499">
    <property type="term" value="F:N,N-dimethylaniline monooxygenase activity"/>
    <property type="evidence" value="ECO:0007669"/>
    <property type="project" value="InterPro"/>
</dbReference>
<geneLocation type="plasmid" evidence="11">
    <name>megaplasmid MP1</name>
</geneLocation>